<dbReference type="PANTHER" id="PTHR35043">
    <property type="entry name" value="TRANSCRIPTION FACTOR DOMAIN-CONTAINING PROTEIN"/>
    <property type="match status" value="1"/>
</dbReference>
<feature type="region of interest" description="Disordered" evidence="1">
    <location>
        <begin position="291"/>
        <end position="315"/>
    </location>
</feature>
<dbReference type="PANTHER" id="PTHR35043:SF7">
    <property type="entry name" value="TRANSCRIPTION FACTOR DOMAIN-CONTAINING PROTEIN"/>
    <property type="match status" value="1"/>
</dbReference>
<keyword evidence="2" id="KW-1133">Transmembrane helix</keyword>
<gene>
    <name evidence="3" type="ORF">BDP27DRAFT_1417605</name>
</gene>
<feature type="transmembrane region" description="Helical" evidence="2">
    <location>
        <begin position="388"/>
        <end position="407"/>
    </location>
</feature>
<feature type="transmembrane region" description="Helical" evidence="2">
    <location>
        <begin position="228"/>
        <end position="246"/>
    </location>
</feature>
<feature type="transmembrane region" description="Helical" evidence="2">
    <location>
        <begin position="443"/>
        <end position="466"/>
    </location>
</feature>
<dbReference type="OrthoDB" id="9451547at2759"/>
<keyword evidence="2" id="KW-0472">Membrane</keyword>
<feature type="transmembrane region" description="Helical" evidence="2">
    <location>
        <begin position="507"/>
        <end position="531"/>
    </location>
</feature>
<evidence type="ECO:0000313" key="3">
    <source>
        <dbReference type="EMBL" id="KAF9072837.1"/>
    </source>
</evidence>
<evidence type="ECO:0000256" key="2">
    <source>
        <dbReference type="SAM" id="Phobius"/>
    </source>
</evidence>
<feature type="transmembrane region" description="Helical" evidence="2">
    <location>
        <begin position="348"/>
        <end position="367"/>
    </location>
</feature>
<sequence>MLIPYQLNASANSVANITESLSVSTTTILEDNTLGTCSGIRCRTALQIFWSCTSVLIACIWVSIHPNIPGPRDRWWRVLAEKIFLMLITLTVPEMMLFWAIRDWSSARLLATRLKMIGWTKTHAFFALMGGFALYEGKEFICVLRIMPISEEHQNIQDCIAGASCNTSELDDRSLLAHAHFIGQMTKHEVKDRSHSDAFSKFIAVAQTTWLVIQLVARAARGLPATELEIMTAAFVFMNLLLYFFWWNKPQGVECPIRIQRTRKVTADFDHSEIASSVSLQPPSTFSEQDFSTIEAGDGGEDPTFPSTVKARDGGKDLTIPSLPAPRKEPQFSLSTLTSILKTIPHAVLHWMHLTMTFLAASIHLVWRSICHEFRGRFGAKYDHSNTIVKNFWIVLFVIMCPFIFIARLAAFTFGDLDRCAEKVLSFEGHLGIPRVNRESPSMILICYGAAEIFGAIHCAALALTFPSAREQLLWKISSLTVVGAPAIVFINYRFKEYTGMAATDSVLHILVILVLVLYPLARSTLIVLAFTELKHLPSGALETIQWTTFFPHI</sequence>
<feature type="transmembrane region" description="Helical" evidence="2">
    <location>
        <begin position="473"/>
        <end position="495"/>
    </location>
</feature>
<keyword evidence="2" id="KW-0812">Transmembrane</keyword>
<reference evidence="3" key="1">
    <citation type="submission" date="2020-11" db="EMBL/GenBank/DDBJ databases">
        <authorList>
            <consortium name="DOE Joint Genome Institute"/>
            <person name="Ahrendt S."/>
            <person name="Riley R."/>
            <person name="Andreopoulos W."/>
            <person name="Labutti K."/>
            <person name="Pangilinan J."/>
            <person name="Ruiz-Duenas F.J."/>
            <person name="Barrasa J.M."/>
            <person name="Sanchez-Garcia M."/>
            <person name="Camarero S."/>
            <person name="Miyauchi S."/>
            <person name="Serrano A."/>
            <person name="Linde D."/>
            <person name="Babiker R."/>
            <person name="Drula E."/>
            <person name="Ayuso-Fernandez I."/>
            <person name="Pacheco R."/>
            <person name="Padilla G."/>
            <person name="Ferreira P."/>
            <person name="Barriuso J."/>
            <person name="Kellner H."/>
            <person name="Castanera R."/>
            <person name="Alfaro M."/>
            <person name="Ramirez L."/>
            <person name="Pisabarro A.G."/>
            <person name="Kuo A."/>
            <person name="Tritt A."/>
            <person name="Lipzen A."/>
            <person name="He G."/>
            <person name="Yan M."/>
            <person name="Ng V."/>
            <person name="Cullen D."/>
            <person name="Martin F."/>
            <person name="Rosso M.-N."/>
            <person name="Henrissat B."/>
            <person name="Hibbett D."/>
            <person name="Martinez A.T."/>
            <person name="Grigoriev I.V."/>
        </authorList>
    </citation>
    <scope>NUCLEOTIDE SEQUENCE</scope>
    <source>
        <strain evidence="3">AH 40177</strain>
    </source>
</reference>
<evidence type="ECO:0000313" key="4">
    <source>
        <dbReference type="Proteomes" id="UP000772434"/>
    </source>
</evidence>
<comment type="caution">
    <text evidence="3">The sequence shown here is derived from an EMBL/GenBank/DDBJ whole genome shotgun (WGS) entry which is preliminary data.</text>
</comment>
<dbReference type="EMBL" id="JADNRY010000021">
    <property type="protein sequence ID" value="KAF9072837.1"/>
    <property type="molecule type" value="Genomic_DNA"/>
</dbReference>
<dbReference type="AlphaFoldDB" id="A0A9P5Q2D3"/>
<feature type="transmembrane region" description="Helical" evidence="2">
    <location>
        <begin position="48"/>
        <end position="64"/>
    </location>
</feature>
<name>A0A9P5Q2D3_9AGAR</name>
<protein>
    <submittedName>
        <fullName evidence="3">Uncharacterized protein</fullName>
    </submittedName>
</protein>
<proteinExistence type="predicted"/>
<organism evidence="3 4">
    <name type="scientific">Rhodocollybia butyracea</name>
    <dbReference type="NCBI Taxonomy" id="206335"/>
    <lineage>
        <taxon>Eukaryota</taxon>
        <taxon>Fungi</taxon>
        <taxon>Dikarya</taxon>
        <taxon>Basidiomycota</taxon>
        <taxon>Agaricomycotina</taxon>
        <taxon>Agaricomycetes</taxon>
        <taxon>Agaricomycetidae</taxon>
        <taxon>Agaricales</taxon>
        <taxon>Marasmiineae</taxon>
        <taxon>Omphalotaceae</taxon>
        <taxon>Rhodocollybia</taxon>
    </lineage>
</organism>
<dbReference type="Proteomes" id="UP000772434">
    <property type="component" value="Unassembled WGS sequence"/>
</dbReference>
<keyword evidence="4" id="KW-1185">Reference proteome</keyword>
<evidence type="ECO:0000256" key="1">
    <source>
        <dbReference type="SAM" id="MobiDB-lite"/>
    </source>
</evidence>
<feature type="transmembrane region" description="Helical" evidence="2">
    <location>
        <begin position="84"/>
        <end position="104"/>
    </location>
</feature>
<accession>A0A9P5Q2D3</accession>